<evidence type="ECO:0000256" key="1">
    <source>
        <dbReference type="ARBA" id="ARBA00004496"/>
    </source>
</evidence>
<comment type="caution">
    <text evidence="22">The sequence shown here is derived from an EMBL/GenBank/DDBJ whole genome shotgun (WGS) entry which is preliminary data.</text>
</comment>
<accession>A0ABP4S235</accession>
<evidence type="ECO:0000256" key="7">
    <source>
        <dbReference type="ARBA" id="ARBA00022490"/>
    </source>
</evidence>
<comment type="subcellular location">
    <subcellularLocation>
        <location evidence="1 18">Cytoplasm</location>
    </subcellularLocation>
</comment>
<sequence length="568" mass="60430">MTAVVAAVSDLDWICCLKCREIVYARRYARSLQVCPGCGMHGKLTAPERIEQLLDPGWSEIEVADAVEDPLGFVDSKPYPRRLREARERTGLTEAVVCVRGEIDGRRVITAVMDFRFLGGSLGSGVGERITVAAETAVRERTPFLLVTASGGARMQEGALSLMQMVKTSQAIAMLDEAGILTMALVTDPTYGGVAASFATLPDVILAEPGARVGFAGPRVIEQTTGQQLPAGFQTAEFLLGQGLVDSVVPRPALRRTIARLLSAHEPKSRPQAAPEPAVPVITDPARLPERDGLAAVRLARHADRPTADEYATFMLEEFLELHGDRVSGDCPAIVGGIGLLHGRPVALIGHQKGRDTRERVQRNFGMASPSGYRKAARLMRLAAKLGLPVVTLIDTPGADPGIQAEERGQAWAIAENLRLMSALPVPVVVVITGEGGSGGALALGVGNRVLALSNAVYSVISPEGCAAILWKGPELTREDTVGRAAAALRLHARELLAYGIVDGVIAEPPDGAHTDPVQTMSLVRSVVAAAVRELADLDAARLVADRRQRFRRFGAPQGQLADNGDPR</sequence>
<evidence type="ECO:0000259" key="21">
    <source>
        <dbReference type="PROSITE" id="PS50989"/>
    </source>
</evidence>
<evidence type="ECO:0000256" key="2">
    <source>
        <dbReference type="ARBA" id="ARBA00004956"/>
    </source>
</evidence>
<feature type="binding site" evidence="19">
    <location>
        <position position="15"/>
    </location>
    <ligand>
        <name>Zn(2+)</name>
        <dbReference type="ChEBI" id="CHEBI:29105"/>
    </ligand>
</feature>
<evidence type="ECO:0000256" key="17">
    <source>
        <dbReference type="ARBA" id="ARBA00049152"/>
    </source>
</evidence>
<comment type="similarity">
    <text evidence="5">In the N-terminal section; belongs to the AccD/PCCB family.</text>
</comment>
<evidence type="ECO:0000256" key="11">
    <source>
        <dbReference type="ARBA" id="ARBA00022771"/>
    </source>
</evidence>
<evidence type="ECO:0000256" key="5">
    <source>
        <dbReference type="ARBA" id="ARBA00010284"/>
    </source>
</evidence>
<feature type="domain" description="CoA carboxyltransferase N-terminal" evidence="20">
    <location>
        <begin position="12"/>
        <end position="280"/>
    </location>
</feature>
<dbReference type="PROSITE" id="PS50989">
    <property type="entry name" value="COA_CT_CTER"/>
    <property type="match status" value="1"/>
</dbReference>
<feature type="binding site" evidence="19">
    <location>
        <position position="16"/>
    </location>
    <ligand>
        <name>Zn(2+)</name>
        <dbReference type="ChEBI" id="CHEBI:29105"/>
    </ligand>
</feature>
<evidence type="ECO:0000256" key="13">
    <source>
        <dbReference type="ARBA" id="ARBA00022840"/>
    </source>
</evidence>
<dbReference type="SUPFAM" id="SSF52096">
    <property type="entry name" value="ClpP/crotonase"/>
    <property type="match status" value="2"/>
</dbReference>
<dbReference type="NCBIfam" id="NF041504">
    <property type="entry name" value="AccA_sub"/>
    <property type="match status" value="1"/>
</dbReference>
<evidence type="ECO:0000259" key="20">
    <source>
        <dbReference type="PROSITE" id="PS50980"/>
    </source>
</evidence>
<comment type="catalytic activity">
    <reaction evidence="17 18">
        <text>N(6)-carboxybiotinyl-L-lysyl-[protein] + acetyl-CoA = N(6)-biotinyl-L-lysyl-[protein] + malonyl-CoA</text>
        <dbReference type="Rhea" id="RHEA:54728"/>
        <dbReference type="Rhea" id="RHEA-COMP:10505"/>
        <dbReference type="Rhea" id="RHEA-COMP:10506"/>
        <dbReference type="ChEBI" id="CHEBI:57288"/>
        <dbReference type="ChEBI" id="CHEBI:57384"/>
        <dbReference type="ChEBI" id="CHEBI:83144"/>
        <dbReference type="ChEBI" id="CHEBI:83145"/>
        <dbReference type="EC" id="2.1.3.15"/>
    </reaction>
</comment>
<feature type="binding site" evidence="19">
    <location>
        <position position="38"/>
    </location>
    <ligand>
        <name>Zn(2+)</name>
        <dbReference type="ChEBI" id="CHEBI:29105"/>
    </ligand>
</feature>
<keyword evidence="10 18" id="KW-0547">Nucleotide-binding</keyword>
<proteinExistence type="inferred from homology"/>
<comment type="pathway">
    <text evidence="2 18">Lipid metabolism; malonyl-CoA biosynthesis; malonyl-CoA from acetyl-CoA: step 1/1.</text>
</comment>
<keyword evidence="9 18" id="KW-0808">Transferase</keyword>
<reference evidence="23" key="1">
    <citation type="journal article" date="2019" name="Int. J. Syst. Evol. Microbiol.">
        <title>The Global Catalogue of Microorganisms (GCM) 10K type strain sequencing project: providing services to taxonomists for standard genome sequencing and annotation.</title>
        <authorList>
            <consortium name="The Broad Institute Genomics Platform"/>
            <consortium name="The Broad Institute Genome Sequencing Center for Infectious Disease"/>
            <person name="Wu L."/>
            <person name="Ma J."/>
        </authorList>
    </citation>
    <scope>NUCLEOTIDE SEQUENCE [LARGE SCALE GENOMIC DNA]</scope>
    <source>
        <strain evidence="23">JCM 14718</strain>
    </source>
</reference>
<dbReference type="HAMAP" id="MF_01395">
    <property type="entry name" value="AcetylCoA_CT_beta"/>
    <property type="match status" value="1"/>
</dbReference>
<keyword evidence="8 18" id="KW-0444">Lipid biosynthesis</keyword>
<comment type="cofactor">
    <cofactor evidence="19">
        <name>Zn(2+)</name>
        <dbReference type="ChEBI" id="CHEBI:29105"/>
    </cofactor>
    <text evidence="19">Binds 1 zinc ion per subunit.</text>
</comment>
<keyword evidence="19" id="KW-0862">Zinc</keyword>
<keyword evidence="12 18" id="KW-0276">Fatty acid metabolism</keyword>
<feature type="binding site" evidence="19">
    <location>
        <position position="35"/>
    </location>
    <ligand>
        <name>Zn(2+)</name>
        <dbReference type="ChEBI" id="CHEBI:29105"/>
    </ligand>
</feature>
<comment type="similarity">
    <text evidence="3 19">Belongs to the AccD/PCCB family.</text>
</comment>
<comment type="subunit">
    <text evidence="18">Acetyl-CoA carboxylase is a heterohexamer composed of biotin carboxyl carrier protein (AccB), biotin carboxylase (AccC) and two subunits each of ACCase subunit alpha (AccA) and ACCase subunit beta (AccD).</text>
</comment>
<protein>
    <recommendedName>
        <fullName evidence="18 19">Multifunctional fusion protein</fullName>
    </recommendedName>
    <domain>
        <recommendedName>
            <fullName evidence="18">Acetyl-coenzyme A carboxylase carboxyl transferase subunit alpha</fullName>
            <shortName evidence="18">ACCase subunit alpha</shortName>
            <shortName evidence="18">Acetyl-CoA carboxylase carboxyltransferase subunit alpha</shortName>
            <ecNumber evidence="18">2.1.3.15</ecNumber>
        </recommendedName>
    </domain>
    <domain>
        <recommendedName>
            <fullName evidence="19">Acetyl-coenzyme A carboxylase carboxyl transferase subunit beta</fullName>
            <shortName evidence="19">ACCase subunit beta</shortName>
            <shortName evidence="19">Acetyl-CoA carboxylase carboxyltransferase subunit beta</shortName>
        </recommendedName>
    </domain>
</protein>
<dbReference type="PRINTS" id="PR01069">
    <property type="entry name" value="ACCCTRFRASEA"/>
</dbReference>
<dbReference type="NCBIfam" id="TIGR00515">
    <property type="entry name" value="accD"/>
    <property type="match status" value="1"/>
</dbReference>
<dbReference type="PROSITE" id="PS50980">
    <property type="entry name" value="COA_CT_NTER"/>
    <property type="match status" value="1"/>
</dbReference>
<keyword evidence="23" id="KW-1185">Reference proteome</keyword>
<dbReference type="InterPro" id="IPR001095">
    <property type="entry name" value="Acetyl_CoA_COase_a_su"/>
</dbReference>
<evidence type="ECO:0000256" key="10">
    <source>
        <dbReference type="ARBA" id="ARBA00022741"/>
    </source>
</evidence>
<evidence type="ECO:0000256" key="14">
    <source>
        <dbReference type="ARBA" id="ARBA00023098"/>
    </source>
</evidence>
<evidence type="ECO:0000256" key="3">
    <source>
        <dbReference type="ARBA" id="ARBA00006102"/>
    </source>
</evidence>
<dbReference type="NCBIfam" id="TIGR00513">
    <property type="entry name" value="accA"/>
    <property type="match status" value="1"/>
</dbReference>
<dbReference type="PANTHER" id="PTHR42853">
    <property type="entry name" value="ACETYL-COENZYME A CARBOXYLASE CARBOXYL TRANSFERASE SUBUNIT ALPHA"/>
    <property type="match status" value="1"/>
</dbReference>
<comment type="similarity">
    <text evidence="18">Belongs to the AccA family.</text>
</comment>
<evidence type="ECO:0000256" key="18">
    <source>
        <dbReference type="HAMAP-Rule" id="MF_00823"/>
    </source>
</evidence>
<dbReference type="HAMAP" id="MF_00823">
    <property type="entry name" value="AcetylCoA_CT_alpha"/>
    <property type="match status" value="1"/>
</dbReference>
<keyword evidence="13 18" id="KW-0067">ATP-binding</keyword>
<keyword evidence="14 18" id="KW-0443">Lipid metabolism</keyword>
<comment type="caution">
    <text evidence="19">Lacks conserved residue(s) required for the propagation of feature annotation.</text>
</comment>
<dbReference type="InterPro" id="IPR011762">
    <property type="entry name" value="COA_CT_N"/>
</dbReference>
<evidence type="ECO:0000256" key="16">
    <source>
        <dbReference type="ARBA" id="ARBA00025280"/>
    </source>
</evidence>
<dbReference type="InterPro" id="IPR011763">
    <property type="entry name" value="COA_CT_C"/>
</dbReference>
<evidence type="ECO:0000256" key="12">
    <source>
        <dbReference type="ARBA" id="ARBA00022832"/>
    </source>
</evidence>
<keyword evidence="11 19" id="KW-0863">Zinc-finger</keyword>
<evidence type="ECO:0000256" key="9">
    <source>
        <dbReference type="ARBA" id="ARBA00022679"/>
    </source>
</evidence>
<comment type="similarity">
    <text evidence="4">In the C-terminal section; belongs to the AccA family.</text>
</comment>
<dbReference type="Proteomes" id="UP001500618">
    <property type="component" value="Unassembled WGS sequence"/>
</dbReference>
<dbReference type="Gene3D" id="3.90.226.10">
    <property type="entry name" value="2-enoyl-CoA Hydratase, Chain A, domain 1"/>
    <property type="match status" value="2"/>
</dbReference>
<dbReference type="InterPro" id="IPR000438">
    <property type="entry name" value="Acetyl_CoA_COase_Trfase_b_su"/>
</dbReference>
<name>A0ABP4S235_9ACTN</name>
<keyword evidence="7 18" id="KW-0963">Cytoplasm</keyword>
<dbReference type="EC" id="2.1.3.15" evidence="18"/>
<dbReference type="Pfam" id="PF03255">
    <property type="entry name" value="ACCA"/>
    <property type="match status" value="1"/>
</dbReference>
<organism evidence="22 23">
    <name type="scientific">Fodinicola feengrottensis</name>
    <dbReference type="NCBI Taxonomy" id="435914"/>
    <lineage>
        <taxon>Bacteria</taxon>
        <taxon>Bacillati</taxon>
        <taxon>Actinomycetota</taxon>
        <taxon>Actinomycetes</taxon>
        <taxon>Mycobacteriales</taxon>
        <taxon>Fodinicola</taxon>
    </lineage>
</organism>
<dbReference type="EMBL" id="BAAANY010000005">
    <property type="protein sequence ID" value="GAA1665846.1"/>
    <property type="molecule type" value="Genomic_DNA"/>
</dbReference>
<gene>
    <name evidence="19" type="primary">accD</name>
    <name evidence="18" type="synonym">accA</name>
    <name evidence="22" type="ORF">GCM10009765_14210</name>
</gene>
<evidence type="ECO:0000256" key="8">
    <source>
        <dbReference type="ARBA" id="ARBA00022516"/>
    </source>
</evidence>
<comment type="subunit">
    <text evidence="6">Acetyl-CoA carboxylase is a heterotetramer composed of biotin carboxyl carrier protein (AccB), biotin carboxylase (AccC) and two subunits of ACCase subunit beta/alpha.</text>
</comment>
<evidence type="ECO:0000256" key="19">
    <source>
        <dbReference type="HAMAP-Rule" id="MF_01395"/>
    </source>
</evidence>
<dbReference type="InterPro" id="IPR029045">
    <property type="entry name" value="ClpP/crotonase-like_dom_sf"/>
</dbReference>
<evidence type="ECO:0000256" key="15">
    <source>
        <dbReference type="ARBA" id="ARBA00023160"/>
    </source>
</evidence>
<keyword evidence="19" id="KW-0479">Metal-binding</keyword>
<dbReference type="PANTHER" id="PTHR42853:SF3">
    <property type="entry name" value="ACETYL-COENZYME A CARBOXYLASE CARBOXYL TRANSFERASE SUBUNIT ALPHA, CHLOROPLASTIC"/>
    <property type="match status" value="1"/>
</dbReference>
<comment type="function">
    <text evidence="16 19">Component of the acetyl coenzyme A carboxylase (ACC) complex. Biotin carboxylase (BC) catalyzes the carboxylation of biotin on its carrier protein (BCCP) and then the CO(2) group is transferred by the transcarboxylase to acetyl-CoA to form malonyl-CoA.</text>
</comment>
<evidence type="ECO:0000256" key="4">
    <source>
        <dbReference type="ARBA" id="ARBA00006276"/>
    </source>
</evidence>
<keyword evidence="15 18" id="KW-0275">Fatty acid biosynthesis</keyword>
<dbReference type="RefSeq" id="WP_344308233.1">
    <property type="nucleotide sequence ID" value="NZ_BAAANY010000005.1"/>
</dbReference>
<evidence type="ECO:0000313" key="23">
    <source>
        <dbReference type="Proteomes" id="UP001500618"/>
    </source>
</evidence>
<evidence type="ECO:0000256" key="6">
    <source>
        <dbReference type="ARBA" id="ARBA00011664"/>
    </source>
</evidence>
<comment type="function">
    <text evidence="18">Component of the acetyl coenzyme A carboxylase (ACC) complex. First, biotin carboxylase catalyzes the carboxylation of biotin on its carrier protein (BCCP) and then the CO(2) group is transferred by the carboxyltransferase to acetyl-CoA to form malonyl-CoA.</text>
</comment>
<evidence type="ECO:0000313" key="22">
    <source>
        <dbReference type="EMBL" id="GAA1665846.1"/>
    </source>
</evidence>
<feature type="domain" description="CoA carboxyltransferase C-terminal" evidence="21">
    <location>
        <begin position="285"/>
        <end position="534"/>
    </location>
</feature>